<evidence type="ECO:0000313" key="9">
    <source>
        <dbReference type="EMBL" id="KAK4211478.1"/>
    </source>
</evidence>
<gene>
    <name evidence="9" type="ORF">QBC37DRAFT_12458</name>
</gene>
<keyword evidence="4 7" id="KW-0472">Membrane</keyword>
<dbReference type="AlphaFoldDB" id="A0AAN7B5B8"/>
<keyword evidence="10" id="KW-1185">Reference proteome</keyword>
<feature type="transmembrane region" description="Helical" evidence="7">
    <location>
        <begin position="170"/>
        <end position="193"/>
    </location>
</feature>
<protein>
    <recommendedName>
        <fullName evidence="8">Rhodopsin domain-containing protein</fullName>
    </recommendedName>
</protein>
<feature type="transmembrane region" description="Helical" evidence="7">
    <location>
        <begin position="247"/>
        <end position="268"/>
    </location>
</feature>
<dbReference type="InterPro" id="IPR049326">
    <property type="entry name" value="Rhodopsin_dom_fungi"/>
</dbReference>
<evidence type="ECO:0000256" key="2">
    <source>
        <dbReference type="ARBA" id="ARBA00022692"/>
    </source>
</evidence>
<dbReference type="PANTHER" id="PTHR33048:SF123">
    <property type="entry name" value="INTEGRAL MEMBRANE PROTEIN"/>
    <property type="match status" value="1"/>
</dbReference>
<proteinExistence type="inferred from homology"/>
<feature type="compositionally biased region" description="Basic and acidic residues" evidence="6">
    <location>
        <begin position="347"/>
        <end position="363"/>
    </location>
</feature>
<feature type="transmembrane region" description="Helical" evidence="7">
    <location>
        <begin position="125"/>
        <end position="146"/>
    </location>
</feature>
<feature type="region of interest" description="Disordered" evidence="6">
    <location>
        <begin position="278"/>
        <end position="391"/>
    </location>
</feature>
<feature type="compositionally biased region" description="Polar residues" evidence="6">
    <location>
        <begin position="368"/>
        <end position="386"/>
    </location>
</feature>
<feature type="transmembrane region" description="Helical" evidence="7">
    <location>
        <begin position="47"/>
        <end position="67"/>
    </location>
</feature>
<feature type="transmembrane region" description="Helical" evidence="7">
    <location>
        <begin position="205"/>
        <end position="227"/>
    </location>
</feature>
<comment type="similarity">
    <text evidence="5">Belongs to the SAT4 family.</text>
</comment>
<feature type="compositionally biased region" description="Basic and acidic residues" evidence="6">
    <location>
        <begin position="313"/>
        <end position="323"/>
    </location>
</feature>
<feature type="region of interest" description="Disordered" evidence="6">
    <location>
        <begin position="428"/>
        <end position="487"/>
    </location>
</feature>
<feature type="domain" description="Rhodopsin" evidence="8">
    <location>
        <begin position="31"/>
        <end position="269"/>
    </location>
</feature>
<accession>A0AAN7B5B8</accession>
<dbReference type="InterPro" id="IPR052337">
    <property type="entry name" value="SAT4-like"/>
</dbReference>
<evidence type="ECO:0000256" key="6">
    <source>
        <dbReference type="SAM" id="MobiDB-lite"/>
    </source>
</evidence>
<dbReference type="Proteomes" id="UP001301769">
    <property type="component" value="Unassembled WGS sequence"/>
</dbReference>
<comment type="subcellular location">
    <subcellularLocation>
        <location evidence="1">Membrane</location>
        <topology evidence="1">Multi-pass membrane protein</topology>
    </subcellularLocation>
</comment>
<feature type="transmembrane region" description="Helical" evidence="7">
    <location>
        <begin position="87"/>
        <end position="113"/>
    </location>
</feature>
<evidence type="ECO:0000256" key="7">
    <source>
        <dbReference type="SAM" id="Phobius"/>
    </source>
</evidence>
<evidence type="ECO:0000256" key="4">
    <source>
        <dbReference type="ARBA" id="ARBA00023136"/>
    </source>
</evidence>
<dbReference type="EMBL" id="MU858148">
    <property type="protein sequence ID" value="KAK4211478.1"/>
    <property type="molecule type" value="Genomic_DNA"/>
</dbReference>
<dbReference type="GO" id="GO:0016020">
    <property type="term" value="C:membrane"/>
    <property type="evidence" value="ECO:0007669"/>
    <property type="project" value="UniProtKB-SubCell"/>
</dbReference>
<evidence type="ECO:0000259" key="8">
    <source>
        <dbReference type="Pfam" id="PF20684"/>
    </source>
</evidence>
<evidence type="ECO:0000313" key="10">
    <source>
        <dbReference type="Proteomes" id="UP001301769"/>
    </source>
</evidence>
<feature type="compositionally biased region" description="Polar residues" evidence="6">
    <location>
        <begin position="442"/>
        <end position="455"/>
    </location>
</feature>
<organism evidence="9 10">
    <name type="scientific">Rhypophila decipiens</name>
    <dbReference type="NCBI Taxonomy" id="261697"/>
    <lineage>
        <taxon>Eukaryota</taxon>
        <taxon>Fungi</taxon>
        <taxon>Dikarya</taxon>
        <taxon>Ascomycota</taxon>
        <taxon>Pezizomycotina</taxon>
        <taxon>Sordariomycetes</taxon>
        <taxon>Sordariomycetidae</taxon>
        <taxon>Sordariales</taxon>
        <taxon>Naviculisporaceae</taxon>
        <taxon>Rhypophila</taxon>
    </lineage>
</organism>
<evidence type="ECO:0000256" key="1">
    <source>
        <dbReference type="ARBA" id="ARBA00004141"/>
    </source>
</evidence>
<comment type="caution">
    <text evidence="9">The sequence shown here is derived from an EMBL/GenBank/DDBJ whole genome shotgun (WGS) entry which is preliminary data.</text>
</comment>
<feature type="compositionally biased region" description="Gly residues" evidence="6">
    <location>
        <begin position="286"/>
        <end position="311"/>
    </location>
</feature>
<reference evidence="9" key="2">
    <citation type="submission" date="2023-05" db="EMBL/GenBank/DDBJ databases">
        <authorList>
            <consortium name="Lawrence Berkeley National Laboratory"/>
            <person name="Steindorff A."/>
            <person name="Hensen N."/>
            <person name="Bonometti L."/>
            <person name="Westerberg I."/>
            <person name="Brannstrom I.O."/>
            <person name="Guillou S."/>
            <person name="Cros-Aarteil S."/>
            <person name="Calhoun S."/>
            <person name="Haridas S."/>
            <person name="Kuo A."/>
            <person name="Mondo S."/>
            <person name="Pangilinan J."/>
            <person name="Riley R."/>
            <person name="Labutti K."/>
            <person name="Andreopoulos B."/>
            <person name="Lipzen A."/>
            <person name="Chen C."/>
            <person name="Yanf M."/>
            <person name="Daum C."/>
            <person name="Ng V."/>
            <person name="Clum A."/>
            <person name="Ohm R."/>
            <person name="Martin F."/>
            <person name="Silar P."/>
            <person name="Natvig D."/>
            <person name="Lalanne C."/>
            <person name="Gautier V."/>
            <person name="Ament-Velasquez S.L."/>
            <person name="Kruys A."/>
            <person name="Hutchinson M.I."/>
            <person name="Powell A.J."/>
            <person name="Barry K."/>
            <person name="Miller A.N."/>
            <person name="Grigoriev I.V."/>
            <person name="Debuchy R."/>
            <person name="Gladieux P."/>
            <person name="Thoren M.H."/>
            <person name="Johannesson H."/>
        </authorList>
    </citation>
    <scope>NUCLEOTIDE SEQUENCE</scope>
    <source>
        <strain evidence="9">PSN293</strain>
    </source>
</reference>
<keyword evidence="2 7" id="KW-0812">Transmembrane</keyword>
<dbReference type="Pfam" id="PF20684">
    <property type="entry name" value="Fung_rhodopsin"/>
    <property type="match status" value="1"/>
</dbReference>
<evidence type="ECO:0000256" key="5">
    <source>
        <dbReference type="ARBA" id="ARBA00038359"/>
    </source>
</evidence>
<evidence type="ECO:0000256" key="3">
    <source>
        <dbReference type="ARBA" id="ARBA00022989"/>
    </source>
</evidence>
<name>A0AAN7B5B8_9PEZI</name>
<sequence>MEADWHDQHRQDGLIAVSVVMVTMAAIFVVLRCISRFILIRNPGPDDYLIILAMLLTIGYLINIFILRNNHIGFPIAYLTPENMVTFIKATLAIQVMYYVNICCIKTSILFTYLRFAVTNTFRKICLGTIILHAVFFLVCFVVTLAQCQPLSKMWDITKTADGTCINTTAFFYFTSAFNILTDIWILVLPIKTLRSINRPTREKYALFLIFGVGTFAAGASIVRLHTIYTYTLSQDPFRDGILVNQWSVIEVTIAISCASVSALKPVFSSRQRRMSRRAVALHSSSGGGGGGGSGFTGRTGTVTGGAGQQGNGHHDENRKSWREQQQAQQPWHVRLMASRDYYPAGRDSERERDAGEKEKDEGLGLGQQQRQATSNSDDMTSSSAGEDQVTPMTVIGQRAQAQMVDMWFPLQRPRLGVLHTRGGQVVPMGSGIPEPEPVHVRSQTGTSTDTSSMIIFSPLPQRAPGGIGSAEEGGLSSSGSFLVLQR</sequence>
<keyword evidence="3 7" id="KW-1133">Transmembrane helix</keyword>
<reference evidence="9" key="1">
    <citation type="journal article" date="2023" name="Mol. Phylogenet. Evol.">
        <title>Genome-scale phylogeny and comparative genomics of the fungal order Sordariales.</title>
        <authorList>
            <person name="Hensen N."/>
            <person name="Bonometti L."/>
            <person name="Westerberg I."/>
            <person name="Brannstrom I.O."/>
            <person name="Guillou S."/>
            <person name="Cros-Aarteil S."/>
            <person name="Calhoun S."/>
            <person name="Haridas S."/>
            <person name="Kuo A."/>
            <person name="Mondo S."/>
            <person name="Pangilinan J."/>
            <person name="Riley R."/>
            <person name="LaButti K."/>
            <person name="Andreopoulos B."/>
            <person name="Lipzen A."/>
            <person name="Chen C."/>
            <person name="Yan M."/>
            <person name="Daum C."/>
            <person name="Ng V."/>
            <person name="Clum A."/>
            <person name="Steindorff A."/>
            <person name="Ohm R.A."/>
            <person name="Martin F."/>
            <person name="Silar P."/>
            <person name="Natvig D.O."/>
            <person name="Lalanne C."/>
            <person name="Gautier V."/>
            <person name="Ament-Velasquez S.L."/>
            <person name="Kruys A."/>
            <person name="Hutchinson M.I."/>
            <person name="Powell A.J."/>
            <person name="Barry K."/>
            <person name="Miller A.N."/>
            <person name="Grigoriev I.V."/>
            <person name="Debuchy R."/>
            <person name="Gladieux P."/>
            <person name="Hiltunen Thoren M."/>
            <person name="Johannesson H."/>
        </authorList>
    </citation>
    <scope>NUCLEOTIDE SEQUENCE</scope>
    <source>
        <strain evidence="9">PSN293</strain>
    </source>
</reference>
<dbReference type="PANTHER" id="PTHR33048">
    <property type="entry name" value="PTH11-LIKE INTEGRAL MEMBRANE PROTEIN (AFU_ORTHOLOGUE AFUA_5G11245)"/>
    <property type="match status" value="1"/>
</dbReference>
<feature type="compositionally biased region" description="Low complexity" evidence="6">
    <location>
        <begin position="470"/>
        <end position="481"/>
    </location>
</feature>
<feature type="transmembrane region" description="Helical" evidence="7">
    <location>
        <begin position="14"/>
        <end position="35"/>
    </location>
</feature>